<evidence type="ECO:0000313" key="2">
    <source>
        <dbReference type="Proteomes" id="UP000593737"/>
    </source>
</evidence>
<evidence type="ECO:0000313" key="1">
    <source>
        <dbReference type="EMBL" id="QPD04004.1"/>
    </source>
</evidence>
<organism evidence="1 2">
    <name type="scientific">Candidatus Nitrospira kreftii</name>
    <dbReference type="NCBI Taxonomy" id="2652173"/>
    <lineage>
        <taxon>Bacteria</taxon>
        <taxon>Pseudomonadati</taxon>
        <taxon>Nitrospirota</taxon>
        <taxon>Nitrospiria</taxon>
        <taxon>Nitrospirales</taxon>
        <taxon>Nitrospiraceae</taxon>
        <taxon>Nitrospira</taxon>
    </lineage>
</organism>
<dbReference type="AlphaFoldDB" id="A0A7S8IZE3"/>
<reference evidence="1 2" key="1">
    <citation type="journal article" date="2020" name="ISME J.">
        <title>Enrichment and physiological characterization of a novel comammox Nitrospira indicates ammonium inhibition of complete nitrification.</title>
        <authorList>
            <person name="Sakoula D."/>
            <person name="Koch H."/>
            <person name="Frank J."/>
            <person name="Jetten M.S.M."/>
            <person name="van Kessel M.A.H.J."/>
            <person name="Lucker S."/>
        </authorList>
    </citation>
    <scope>NUCLEOTIDE SEQUENCE [LARGE SCALE GENOMIC DNA]</scope>
    <source>
        <strain evidence="1">Comreactor17</strain>
    </source>
</reference>
<dbReference type="EMBL" id="CP047423">
    <property type="protein sequence ID" value="QPD04004.1"/>
    <property type="molecule type" value="Genomic_DNA"/>
</dbReference>
<sequence>MLHAPRLSSAMMGSVSDVSLLQVPVHSTNRILVRSSLIFQITKPCSLRDGVT</sequence>
<accession>A0A7S8IZE3</accession>
<dbReference type="Proteomes" id="UP000593737">
    <property type="component" value="Chromosome"/>
</dbReference>
<protein>
    <submittedName>
        <fullName evidence="1">Uncharacterized protein</fullName>
    </submittedName>
</protein>
<proteinExistence type="predicted"/>
<name>A0A7S8IZE3_9BACT</name>
<dbReference type="KEGG" id="nkf:Nkreftii_001778"/>
<gene>
    <name evidence="1" type="ORF">Nkreftii_001778</name>
</gene>